<comment type="subcellular location">
    <subcellularLocation>
        <location evidence="1">Nucleus</location>
    </subcellularLocation>
</comment>
<dbReference type="PANTHER" id="PTHR10015">
    <property type="entry name" value="HEAT SHOCK TRANSCRIPTION FACTOR"/>
    <property type="match status" value="1"/>
</dbReference>
<dbReference type="Proteomes" id="UP000087171">
    <property type="component" value="Chromosome Ca4"/>
</dbReference>
<dbReference type="SUPFAM" id="SSF46785">
    <property type="entry name" value="Winged helix' DNA-binding domain"/>
    <property type="match status" value="1"/>
</dbReference>
<dbReference type="GO" id="GO:0005634">
    <property type="term" value="C:nucleus"/>
    <property type="evidence" value="ECO:0007669"/>
    <property type="project" value="UniProtKB-SubCell"/>
</dbReference>
<keyword evidence="11" id="KW-1185">Reference proteome</keyword>
<evidence type="ECO:0000256" key="5">
    <source>
        <dbReference type="ARBA" id="ARBA00023125"/>
    </source>
</evidence>
<name>A0A1S3E1Y1_CICAR</name>
<dbReference type="RefSeq" id="XP_073223684.1">
    <property type="nucleotide sequence ID" value="XM_073367583.1"/>
</dbReference>
<dbReference type="STRING" id="3827.A0A1S3E1Y1"/>
<evidence type="ECO:0000256" key="2">
    <source>
        <dbReference type="ARBA" id="ARBA00022553"/>
    </source>
</evidence>
<dbReference type="GO" id="GO:0000978">
    <property type="term" value="F:RNA polymerase II cis-regulatory region sequence-specific DNA binding"/>
    <property type="evidence" value="ECO:0007669"/>
    <property type="project" value="TreeGrafter"/>
</dbReference>
<comment type="similarity">
    <text evidence="8">Belongs to the HSF family. Class A subfamily.</text>
</comment>
<dbReference type="PaxDb" id="3827-XP_004495165.1"/>
<evidence type="ECO:0000313" key="18">
    <source>
        <dbReference type="RefSeq" id="XP_027189542.1"/>
    </source>
</evidence>
<proteinExistence type="inferred from homology"/>
<keyword evidence="3" id="KW-0805">Transcription regulation</keyword>
<evidence type="ECO:0000256" key="1">
    <source>
        <dbReference type="ARBA" id="ARBA00004123"/>
    </source>
</evidence>
<dbReference type="Gene3D" id="1.10.10.10">
    <property type="entry name" value="Winged helix-like DNA-binding domain superfamily/Winged helix DNA-binding domain"/>
    <property type="match status" value="1"/>
</dbReference>
<dbReference type="RefSeq" id="XP_027189540.1">
    <property type="nucleotide sequence ID" value="XM_027333739.1"/>
</dbReference>
<dbReference type="RefSeq" id="XP_012569793.1">
    <property type="nucleotide sequence ID" value="XM_012714339.2"/>
</dbReference>
<reference evidence="11" key="1">
    <citation type="journal article" date="2013" name="Nat. Biotechnol.">
        <title>Draft genome sequence of chickpea (Cicer arietinum) provides a resource for trait improvement.</title>
        <authorList>
            <person name="Varshney R.K."/>
            <person name="Song C."/>
            <person name="Saxena R.K."/>
            <person name="Azam S."/>
            <person name="Yu S."/>
            <person name="Sharpe A.G."/>
            <person name="Cannon S."/>
            <person name="Baek J."/>
            <person name="Rosen B.D."/>
            <person name="Tar'an B."/>
            <person name="Millan T."/>
            <person name="Zhang X."/>
            <person name="Ramsay L.D."/>
            <person name="Iwata A."/>
            <person name="Wang Y."/>
            <person name="Nelson W."/>
            <person name="Farmer A.D."/>
            <person name="Gaur P.M."/>
            <person name="Soderlund C."/>
            <person name="Penmetsa R.V."/>
            <person name="Xu C."/>
            <person name="Bharti A.K."/>
            <person name="He W."/>
            <person name="Winter P."/>
            <person name="Zhao S."/>
            <person name="Hane J.K."/>
            <person name="Carrasquilla-Garcia N."/>
            <person name="Condie J.A."/>
            <person name="Upadhyaya H.D."/>
            <person name="Luo M.C."/>
            <person name="Thudi M."/>
            <person name="Gowda C.L."/>
            <person name="Singh N.P."/>
            <person name="Lichtenzveig J."/>
            <person name="Gali K.K."/>
            <person name="Rubio J."/>
            <person name="Nadarajan N."/>
            <person name="Dolezel J."/>
            <person name="Bansal K.C."/>
            <person name="Xu X."/>
            <person name="Edwards D."/>
            <person name="Zhang G."/>
            <person name="Kahl G."/>
            <person name="Gil J."/>
            <person name="Singh K.B."/>
            <person name="Datta S.K."/>
            <person name="Jackson S.A."/>
            <person name="Wang J."/>
            <person name="Cook D.R."/>
        </authorList>
    </citation>
    <scope>NUCLEOTIDE SEQUENCE [LARGE SCALE GENOMIC DNA]</scope>
    <source>
        <strain evidence="11">cv. CDC Frontier</strain>
    </source>
</reference>
<dbReference type="RefSeq" id="XP_027189538.1">
    <property type="nucleotide sequence ID" value="XM_027333737.1"/>
</dbReference>
<dbReference type="SMART" id="SM00415">
    <property type="entry name" value="HSF"/>
    <property type="match status" value="1"/>
</dbReference>
<dbReference type="GO" id="GO:0003700">
    <property type="term" value="F:DNA-binding transcription factor activity"/>
    <property type="evidence" value="ECO:0007669"/>
    <property type="project" value="InterPro"/>
</dbReference>
<dbReference type="InterPro" id="IPR036390">
    <property type="entry name" value="WH_DNA-bd_sf"/>
</dbReference>
<dbReference type="OrthoDB" id="60033at2759"/>
<dbReference type="GeneID" id="101493622"/>
<evidence type="ECO:0000256" key="4">
    <source>
        <dbReference type="ARBA" id="ARBA00023016"/>
    </source>
</evidence>
<sequence>MNYVYSVKEEYVEPLPLRNEYLPTIPPPLPMEELHEIGPPPFLTKTFDVVDDTTTNHIVSWSRGGTSFVVSDPHNFSNLLLPRYFKHNNFSSFIRQLNTYGFRKIDSDRWEFANEGFLKGQRHLLKNIRRKKTPSHTTSSQQGKSHSVEVSSFELDVEINRLKKQKQVLMMELVSLRQQQYNTTLYLLEMEQKLRGIETKQKQMMSFLARAMKNPAFIHQLLQQKEKKKELEETMAKKRRLGIGQSSSEGEERRSSVVKVEPLELSDYEFGVSEMEMLAMEIQVFGRGEMDKEEIPETLESQESRDRVLDDEGFWEELMFSVKFEGIFGLPTAEDKNDSSEPLNQEFRINSFHSVH</sequence>
<evidence type="ECO:0000313" key="15">
    <source>
        <dbReference type="RefSeq" id="XP_027189538.1"/>
    </source>
</evidence>
<dbReference type="PROSITE" id="PS00434">
    <property type="entry name" value="HSF_DOMAIN"/>
    <property type="match status" value="1"/>
</dbReference>
<dbReference type="AlphaFoldDB" id="A0A1S3E1Y1"/>
<gene>
    <name evidence="12 13 14 15 16 17 18" type="primary">HSFA6A</name>
</gene>
<evidence type="ECO:0000313" key="16">
    <source>
        <dbReference type="RefSeq" id="XP_027189540.1"/>
    </source>
</evidence>
<dbReference type="GO" id="GO:0006357">
    <property type="term" value="P:regulation of transcription by RNA polymerase II"/>
    <property type="evidence" value="ECO:0007669"/>
    <property type="project" value="TreeGrafter"/>
</dbReference>
<dbReference type="RefSeq" id="XP_012569794.1">
    <property type="nucleotide sequence ID" value="XM_012714340.2"/>
</dbReference>
<keyword evidence="6" id="KW-0804">Transcription</keyword>
<dbReference type="PRINTS" id="PR00056">
    <property type="entry name" value="HSFDOMAIN"/>
</dbReference>
<keyword evidence="4" id="KW-0346">Stress response</keyword>
<dbReference type="FunFam" id="1.10.10.10:FF:000057">
    <property type="entry name" value="Heat shock transcription factor 1"/>
    <property type="match status" value="1"/>
</dbReference>
<evidence type="ECO:0000313" key="17">
    <source>
        <dbReference type="RefSeq" id="XP_027189541.1"/>
    </source>
</evidence>
<feature type="region of interest" description="Disordered" evidence="9">
    <location>
        <begin position="237"/>
        <end position="256"/>
    </location>
</feature>
<evidence type="ECO:0000256" key="6">
    <source>
        <dbReference type="ARBA" id="ARBA00023163"/>
    </source>
</evidence>
<keyword evidence="5" id="KW-0238">DNA-binding</keyword>
<dbReference type="RefSeq" id="XP_027189541.1">
    <property type="nucleotide sequence ID" value="XM_027333740.1"/>
</dbReference>
<dbReference type="InterPro" id="IPR036388">
    <property type="entry name" value="WH-like_DNA-bd_sf"/>
</dbReference>
<dbReference type="PANTHER" id="PTHR10015:SF322">
    <property type="entry name" value="HEAT STRESS TRANSCRIPTION FACTOR A-7A"/>
    <property type="match status" value="1"/>
</dbReference>
<dbReference type="RefSeq" id="XP_012569792.1">
    <property type="nucleotide sequence ID" value="XM_012714338.2"/>
</dbReference>
<evidence type="ECO:0000313" key="11">
    <source>
        <dbReference type="Proteomes" id="UP000087171"/>
    </source>
</evidence>
<dbReference type="RefSeq" id="XP_027189542.1">
    <property type="nucleotide sequence ID" value="XM_027333741.1"/>
</dbReference>
<accession>A0A1S3E1Y1</accession>
<evidence type="ECO:0000256" key="9">
    <source>
        <dbReference type="SAM" id="MobiDB-lite"/>
    </source>
</evidence>
<protein>
    <submittedName>
        <fullName evidence="12 13">Heat stress transcription factor A-6b</fullName>
    </submittedName>
</protein>
<organism evidence="12">
    <name type="scientific">Cicer arietinum</name>
    <name type="common">Chickpea</name>
    <name type="synonym">Garbanzo</name>
    <dbReference type="NCBI Taxonomy" id="3827"/>
    <lineage>
        <taxon>Eukaryota</taxon>
        <taxon>Viridiplantae</taxon>
        <taxon>Streptophyta</taxon>
        <taxon>Embryophyta</taxon>
        <taxon>Tracheophyta</taxon>
        <taxon>Spermatophyta</taxon>
        <taxon>Magnoliopsida</taxon>
        <taxon>eudicotyledons</taxon>
        <taxon>Gunneridae</taxon>
        <taxon>Pentapetalae</taxon>
        <taxon>rosids</taxon>
        <taxon>fabids</taxon>
        <taxon>Fabales</taxon>
        <taxon>Fabaceae</taxon>
        <taxon>Papilionoideae</taxon>
        <taxon>50 kb inversion clade</taxon>
        <taxon>NPAAA clade</taxon>
        <taxon>Hologalegina</taxon>
        <taxon>IRL clade</taxon>
        <taxon>Cicereae</taxon>
        <taxon>Cicer</taxon>
    </lineage>
</organism>
<dbReference type="eggNOG" id="KOG0627">
    <property type="taxonomic scope" value="Eukaryota"/>
</dbReference>
<dbReference type="GO" id="GO:0034605">
    <property type="term" value="P:cellular response to heat"/>
    <property type="evidence" value="ECO:0007669"/>
    <property type="project" value="TreeGrafter"/>
</dbReference>
<dbReference type="InterPro" id="IPR000232">
    <property type="entry name" value="HSF_DNA-bd"/>
</dbReference>
<evidence type="ECO:0000256" key="7">
    <source>
        <dbReference type="ARBA" id="ARBA00023242"/>
    </source>
</evidence>
<evidence type="ECO:0000313" key="13">
    <source>
        <dbReference type="RefSeq" id="XP_012569793.1"/>
    </source>
</evidence>
<evidence type="ECO:0000313" key="12">
    <source>
        <dbReference type="RefSeq" id="XP_012569792.1"/>
    </source>
</evidence>
<keyword evidence="7" id="KW-0539">Nucleus</keyword>
<evidence type="ECO:0000256" key="3">
    <source>
        <dbReference type="ARBA" id="ARBA00023015"/>
    </source>
</evidence>
<evidence type="ECO:0000259" key="10">
    <source>
        <dbReference type="PROSITE" id="PS00434"/>
    </source>
</evidence>
<reference evidence="12 13" key="2">
    <citation type="submission" date="2023-09" db="UniProtKB">
        <authorList>
            <consortium name="RefSeq"/>
        </authorList>
    </citation>
    <scope>IDENTIFICATION</scope>
    <source>
        <tissue evidence="12 13">Etiolated seedlings</tissue>
    </source>
</reference>
<dbReference type="Pfam" id="PF00447">
    <property type="entry name" value="HSF_DNA-bind"/>
    <property type="match status" value="1"/>
</dbReference>
<evidence type="ECO:0000256" key="8">
    <source>
        <dbReference type="ARBA" id="ARBA00061350"/>
    </source>
</evidence>
<keyword evidence="2" id="KW-0597">Phosphoprotein</keyword>
<evidence type="ECO:0000313" key="14">
    <source>
        <dbReference type="RefSeq" id="XP_012569794.1"/>
    </source>
</evidence>
<feature type="domain" description="HSF-type DNA-binding" evidence="10">
    <location>
        <begin position="81"/>
        <end position="105"/>
    </location>
</feature>